<evidence type="ECO:0000313" key="2">
    <source>
        <dbReference type="Proteomes" id="UP000731465"/>
    </source>
</evidence>
<gene>
    <name evidence="1" type="ORF">J5V48_09215</name>
</gene>
<comment type="caution">
    <text evidence="1">The sequence shown here is derived from an EMBL/GenBank/DDBJ whole genome shotgun (WGS) entry which is preliminary data.</text>
</comment>
<protein>
    <submittedName>
        <fullName evidence="1">Uncharacterized protein</fullName>
    </submittedName>
</protein>
<organism evidence="1 2">
    <name type="scientific">Succinivibrio faecicola</name>
    <dbReference type="NCBI Taxonomy" id="2820300"/>
    <lineage>
        <taxon>Bacteria</taxon>
        <taxon>Pseudomonadati</taxon>
        <taxon>Pseudomonadota</taxon>
        <taxon>Gammaproteobacteria</taxon>
        <taxon>Aeromonadales</taxon>
        <taxon>Succinivibrionaceae</taxon>
        <taxon>Succinivibrio</taxon>
    </lineage>
</organism>
<proteinExistence type="predicted"/>
<dbReference type="EMBL" id="JAGFNY010000049">
    <property type="protein sequence ID" value="MBW7571071.1"/>
    <property type="molecule type" value="Genomic_DNA"/>
</dbReference>
<name>A0ABS7DIZ1_9GAMM</name>
<dbReference type="Proteomes" id="UP000731465">
    <property type="component" value="Unassembled WGS sequence"/>
</dbReference>
<dbReference type="RefSeq" id="WP_219938294.1">
    <property type="nucleotide sequence ID" value="NZ_JAGFNY010000049.1"/>
</dbReference>
<keyword evidence="2" id="KW-1185">Reference proteome</keyword>
<sequence length="122" mass="13750">MAVELFNNIKTCVGKIDGSKIIDAQGQIIGYTDEKKLLFMDINKVTVAHVKQSCLFTKHGRTLCLFTENEIRDSMNKLFIKIDGDRIVDTSNYLKGYIKGESSIPKNIVLAAMLLVYTIDLF</sequence>
<evidence type="ECO:0000313" key="1">
    <source>
        <dbReference type="EMBL" id="MBW7571071.1"/>
    </source>
</evidence>
<accession>A0ABS7DIZ1</accession>
<reference evidence="1 2" key="1">
    <citation type="submission" date="2021-03" db="EMBL/GenBank/DDBJ databases">
        <title>Succinivibrio sp. nov. isolated from feces of cow.</title>
        <authorList>
            <person name="Choi J.-Y."/>
        </authorList>
    </citation>
    <scope>NUCLEOTIDE SEQUENCE [LARGE SCALE GENOMIC DNA]</scope>
    <source>
        <strain evidence="1 2">AGMB01872</strain>
    </source>
</reference>